<keyword evidence="8" id="KW-0915">Sodium</keyword>
<sequence length="728" mass="78975">MANTSVAYPVLGVYLILILGAGFIGAVMNFRRGTLGHHDQVREHFLAGKGLGTFVWFWTMMATLFSGYSVSGIVNEAYASGWMATRWIPAGVGLYIAFAIMAPRLHALSKRRGYFTISQVIYDRYLPPSGSHVLVAHALALLSFFCLQLPVFTYLITQFQSIGREVRTFTSNSITSTVAINVSAAVLLLCDLFGGMRAVAFTDVIQGIVLFFGSIIFLIIQRTELGGMGAAFDVWGHPNPKAPARYLTMQRIPTHVNIVSYFDFVFKTTVAATMFPHLTARLFAARNSQVIRRGMACMVFTFFVVQFSSMITGWVASAAIPKLAKGESAFGKLLQAVADRGTGQAFAAALLLASAICAMMSTADSALLAFSQMWVRDIYTKYLRPNAGQIEQLVFAKVMAIIGLVIGVTLGNYSVERGKPTLSGLFALQNVTPIHVTPAVWLGLHWRGLRGEAVLTGFICGLGVTIGLVFSDRNIMRANGSDMTTIGLSSAWLGFVVNIGITVILGVLMQFFPQLFNLRPMPSPPSPDQVEEVGEHEDGCEVYPEPSSLSAAKNADVDAGMVAKSEQVVPAATAASSRSTLSVLFAAAGRSPSVVYSRFVPRYLEIGVNRDRTLNPYMWSLMFLVLLFTVPFYRTPWSWDGYVGYIGSWPFTSLLLSGILAILGALTFLFLWEDYKPVKEGVLPPASSLLTLTANKPSKTMMYEAGTPPPSAATAVPAALQNSASKEP</sequence>
<dbReference type="CDD" id="cd10322">
    <property type="entry name" value="SLC5sbd"/>
    <property type="match status" value="1"/>
</dbReference>
<feature type="transmembrane region" description="Helical" evidence="15">
    <location>
        <begin position="82"/>
        <end position="102"/>
    </location>
</feature>
<dbReference type="InterPro" id="IPR038377">
    <property type="entry name" value="Na/Glc_symporter_sf"/>
</dbReference>
<evidence type="ECO:0000256" key="12">
    <source>
        <dbReference type="ARBA" id="ARBA00023201"/>
    </source>
</evidence>
<evidence type="ECO:0000256" key="11">
    <source>
        <dbReference type="ARBA" id="ARBA00023180"/>
    </source>
</evidence>
<dbReference type="PANTHER" id="PTHR45897:SF4">
    <property type="entry name" value="HIGH-AFFINITY CHOLINE TRANSPORTER 1"/>
    <property type="match status" value="1"/>
</dbReference>
<keyword evidence="3" id="KW-0813">Transport</keyword>
<name>A0ABQ5RXP7_9CHLO</name>
<accession>A0ABQ5RXP7</accession>
<organism evidence="16 17">
    <name type="scientific">Volvox africanus</name>
    <dbReference type="NCBI Taxonomy" id="51714"/>
    <lineage>
        <taxon>Eukaryota</taxon>
        <taxon>Viridiplantae</taxon>
        <taxon>Chlorophyta</taxon>
        <taxon>core chlorophytes</taxon>
        <taxon>Chlorophyceae</taxon>
        <taxon>CS clade</taxon>
        <taxon>Chlamydomonadales</taxon>
        <taxon>Volvocaceae</taxon>
        <taxon>Volvox</taxon>
    </lineage>
</organism>
<feature type="transmembrane region" description="Helical" evidence="15">
    <location>
        <begin position="617"/>
        <end position="634"/>
    </location>
</feature>
<gene>
    <name evidence="16" type="ORF">VaNZ11_004474</name>
</gene>
<feature type="transmembrane region" description="Helical" evidence="15">
    <location>
        <begin position="200"/>
        <end position="220"/>
    </location>
</feature>
<keyword evidence="6" id="KW-0530">Neurotransmitter biosynthesis</keyword>
<feature type="transmembrane region" description="Helical" evidence="15">
    <location>
        <begin position="392"/>
        <end position="413"/>
    </location>
</feature>
<comment type="subcellular location">
    <subcellularLocation>
        <location evidence="1">Membrane</location>
        <topology evidence="1">Multi-pass membrane protein</topology>
    </subcellularLocation>
</comment>
<evidence type="ECO:0000256" key="7">
    <source>
        <dbReference type="ARBA" id="ARBA00022989"/>
    </source>
</evidence>
<feature type="transmembrane region" description="Helical" evidence="15">
    <location>
        <begin position="6"/>
        <end position="30"/>
    </location>
</feature>
<comment type="similarity">
    <text evidence="2 13">Belongs to the sodium:solute symporter (SSF) (TC 2.A.21) family.</text>
</comment>
<keyword evidence="5" id="KW-0769">Symport</keyword>
<feature type="transmembrane region" description="Helical" evidence="15">
    <location>
        <begin position="654"/>
        <end position="672"/>
    </location>
</feature>
<evidence type="ECO:0000256" key="1">
    <source>
        <dbReference type="ARBA" id="ARBA00004141"/>
    </source>
</evidence>
<protein>
    <recommendedName>
        <fullName evidence="18">Sodium/solute symporter</fullName>
    </recommendedName>
</protein>
<evidence type="ECO:0000256" key="6">
    <source>
        <dbReference type="ARBA" id="ARBA00022979"/>
    </source>
</evidence>
<evidence type="ECO:0000313" key="17">
    <source>
        <dbReference type="Proteomes" id="UP001165090"/>
    </source>
</evidence>
<feature type="region of interest" description="Disordered" evidence="14">
    <location>
        <begin position="703"/>
        <end position="728"/>
    </location>
</feature>
<feature type="transmembrane region" description="Helical" evidence="15">
    <location>
        <begin position="453"/>
        <end position="471"/>
    </location>
</feature>
<evidence type="ECO:0008006" key="18">
    <source>
        <dbReference type="Google" id="ProtNLM"/>
    </source>
</evidence>
<dbReference type="PANTHER" id="PTHR45897">
    <property type="entry name" value="HIGH-AFFINITY CHOLINE TRANSPORTER 1"/>
    <property type="match status" value="1"/>
</dbReference>
<keyword evidence="7 15" id="KW-1133">Transmembrane helix</keyword>
<feature type="transmembrane region" description="Helical" evidence="15">
    <location>
        <begin position="296"/>
        <end position="320"/>
    </location>
</feature>
<keyword evidence="4 15" id="KW-0812">Transmembrane</keyword>
<evidence type="ECO:0000256" key="13">
    <source>
        <dbReference type="RuleBase" id="RU362091"/>
    </source>
</evidence>
<keyword evidence="17" id="KW-1185">Reference proteome</keyword>
<proteinExistence type="inferred from homology"/>
<dbReference type="EMBL" id="BSDZ01000011">
    <property type="protein sequence ID" value="GLI62048.1"/>
    <property type="molecule type" value="Genomic_DNA"/>
</dbReference>
<feature type="transmembrane region" description="Helical" evidence="15">
    <location>
        <begin position="176"/>
        <end position="193"/>
    </location>
</feature>
<dbReference type="InterPro" id="IPR052244">
    <property type="entry name" value="Choline_transporter"/>
</dbReference>
<keyword evidence="11" id="KW-0325">Glycoprotein</keyword>
<feature type="transmembrane region" description="Helical" evidence="15">
    <location>
        <begin position="345"/>
        <end position="371"/>
    </location>
</feature>
<feature type="transmembrane region" description="Helical" evidence="15">
    <location>
        <begin position="425"/>
        <end position="446"/>
    </location>
</feature>
<dbReference type="Proteomes" id="UP001165090">
    <property type="component" value="Unassembled WGS sequence"/>
</dbReference>
<reference evidence="16 17" key="1">
    <citation type="journal article" date="2023" name="IScience">
        <title>Expanded male sex-determining region conserved during the evolution of homothallism in the green alga Volvox.</title>
        <authorList>
            <person name="Yamamoto K."/>
            <person name="Matsuzaki R."/>
            <person name="Mahakham W."/>
            <person name="Heman W."/>
            <person name="Sekimoto H."/>
            <person name="Kawachi M."/>
            <person name="Minakuchi Y."/>
            <person name="Toyoda A."/>
            <person name="Nozaki H."/>
        </authorList>
    </citation>
    <scope>NUCLEOTIDE SEQUENCE [LARGE SCALE GENOMIC DNA]</scope>
    <source>
        <strain evidence="16 17">NIES-4468</strain>
    </source>
</reference>
<evidence type="ECO:0000256" key="2">
    <source>
        <dbReference type="ARBA" id="ARBA00006434"/>
    </source>
</evidence>
<evidence type="ECO:0000256" key="10">
    <source>
        <dbReference type="ARBA" id="ARBA00023136"/>
    </source>
</evidence>
<evidence type="ECO:0000256" key="15">
    <source>
        <dbReference type="SAM" id="Phobius"/>
    </source>
</evidence>
<feature type="transmembrane region" description="Helical" evidence="15">
    <location>
        <begin position="491"/>
        <end position="512"/>
    </location>
</feature>
<comment type="caution">
    <text evidence="16">The sequence shown here is derived from an EMBL/GenBank/DDBJ whole genome shotgun (WGS) entry which is preliminary data.</text>
</comment>
<evidence type="ECO:0000256" key="8">
    <source>
        <dbReference type="ARBA" id="ARBA00023053"/>
    </source>
</evidence>
<evidence type="ECO:0000256" key="9">
    <source>
        <dbReference type="ARBA" id="ARBA00023065"/>
    </source>
</evidence>
<dbReference type="Gene3D" id="1.20.1730.10">
    <property type="entry name" value="Sodium/glucose cotransporter"/>
    <property type="match status" value="1"/>
</dbReference>
<keyword evidence="9" id="KW-0406">Ion transport</keyword>
<feature type="transmembrane region" description="Helical" evidence="15">
    <location>
        <begin position="51"/>
        <end position="70"/>
    </location>
</feature>
<evidence type="ECO:0000256" key="14">
    <source>
        <dbReference type="SAM" id="MobiDB-lite"/>
    </source>
</evidence>
<dbReference type="InterPro" id="IPR001734">
    <property type="entry name" value="Na/solute_symporter"/>
</dbReference>
<keyword evidence="10 15" id="KW-0472">Membrane</keyword>
<feature type="transmembrane region" description="Helical" evidence="15">
    <location>
        <begin position="134"/>
        <end position="156"/>
    </location>
</feature>
<keyword evidence="12" id="KW-0739">Sodium transport</keyword>
<evidence type="ECO:0000256" key="5">
    <source>
        <dbReference type="ARBA" id="ARBA00022847"/>
    </source>
</evidence>
<dbReference type="Pfam" id="PF00474">
    <property type="entry name" value="SSF"/>
    <property type="match status" value="1"/>
</dbReference>
<dbReference type="PROSITE" id="PS50283">
    <property type="entry name" value="NA_SOLUT_SYMP_3"/>
    <property type="match status" value="1"/>
</dbReference>
<evidence type="ECO:0000256" key="4">
    <source>
        <dbReference type="ARBA" id="ARBA00022692"/>
    </source>
</evidence>
<evidence type="ECO:0000313" key="16">
    <source>
        <dbReference type="EMBL" id="GLI62048.1"/>
    </source>
</evidence>
<evidence type="ECO:0000256" key="3">
    <source>
        <dbReference type="ARBA" id="ARBA00022448"/>
    </source>
</evidence>